<evidence type="ECO:0000256" key="2">
    <source>
        <dbReference type="ARBA" id="ARBA00003215"/>
    </source>
</evidence>
<gene>
    <name evidence="12" type="ORF">MPLG2_2095</name>
</gene>
<dbReference type="InterPro" id="IPR011324">
    <property type="entry name" value="Cytotoxic_necrot_fac-like_cat"/>
</dbReference>
<evidence type="ECO:0000256" key="7">
    <source>
        <dbReference type="ARBA" id="ARBA00022833"/>
    </source>
</evidence>
<comment type="catalytic activity">
    <reaction evidence="1">
        <text>inosine + phosphate = alpha-D-ribose 1-phosphate + hypoxanthine</text>
        <dbReference type="Rhea" id="RHEA:27646"/>
        <dbReference type="ChEBI" id="CHEBI:17368"/>
        <dbReference type="ChEBI" id="CHEBI:17596"/>
        <dbReference type="ChEBI" id="CHEBI:43474"/>
        <dbReference type="ChEBI" id="CHEBI:57720"/>
        <dbReference type="EC" id="2.4.2.1"/>
    </reaction>
    <physiologicalReaction direction="left-to-right" evidence="1">
        <dbReference type="Rhea" id="RHEA:27647"/>
    </physiologicalReaction>
</comment>
<dbReference type="KEGG" id="mgg:MPLG2_2095"/>
<dbReference type="AlphaFoldDB" id="A0A2N9JG85"/>
<dbReference type="Pfam" id="PF02578">
    <property type="entry name" value="Cu-oxidase_4"/>
    <property type="match status" value="1"/>
</dbReference>
<dbReference type="InterPro" id="IPR003730">
    <property type="entry name" value="Cu_polyphenol_OxRdtase"/>
</dbReference>
<keyword evidence="5" id="KW-0479">Metal-binding</keyword>
<evidence type="ECO:0000256" key="3">
    <source>
        <dbReference type="ARBA" id="ARBA00007353"/>
    </source>
</evidence>
<evidence type="ECO:0000256" key="8">
    <source>
        <dbReference type="ARBA" id="ARBA00023008"/>
    </source>
</evidence>
<accession>A0A2N9JG85</accession>
<dbReference type="GO" id="GO:0005507">
    <property type="term" value="F:copper ion binding"/>
    <property type="evidence" value="ECO:0007669"/>
    <property type="project" value="TreeGrafter"/>
</dbReference>
<dbReference type="GO" id="GO:0017061">
    <property type="term" value="F:S-methyl-5-thioadenosine phosphorylase activity"/>
    <property type="evidence" value="ECO:0007669"/>
    <property type="project" value="UniProtKB-EC"/>
</dbReference>
<dbReference type="PANTHER" id="PTHR30616">
    <property type="entry name" value="UNCHARACTERIZED PROTEIN YFIH"/>
    <property type="match status" value="1"/>
</dbReference>
<comment type="catalytic activity">
    <reaction evidence="11">
        <text>S-methyl-5'-thioadenosine + phosphate = 5-(methylsulfanyl)-alpha-D-ribose 1-phosphate + adenine</text>
        <dbReference type="Rhea" id="RHEA:11852"/>
        <dbReference type="ChEBI" id="CHEBI:16708"/>
        <dbReference type="ChEBI" id="CHEBI:17509"/>
        <dbReference type="ChEBI" id="CHEBI:43474"/>
        <dbReference type="ChEBI" id="CHEBI:58533"/>
        <dbReference type="EC" id="2.4.2.28"/>
    </reaction>
    <physiologicalReaction direction="left-to-right" evidence="11">
        <dbReference type="Rhea" id="RHEA:11853"/>
    </physiologicalReaction>
</comment>
<evidence type="ECO:0000256" key="6">
    <source>
        <dbReference type="ARBA" id="ARBA00022801"/>
    </source>
</evidence>
<comment type="similarity">
    <text evidence="3">Belongs to the purine nucleoside phosphorylase YfiH/LACC1 family.</text>
</comment>
<dbReference type="EMBL" id="LT985188">
    <property type="protein sequence ID" value="SPD87125.1"/>
    <property type="molecule type" value="Genomic_DNA"/>
</dbReference>
<dbReference type="CDD" id="cd16833">
    <property type="entry name" value="YfiH"/>
    <property type="match status" value="1"/>
</dbReference>
<evidence type="ECO:0000313" key="13">
    <source>
        <dbReference type="Proteomes" id="UP000238164"/>
    </source>
</evidence>
<evidence type="ECO:0000256" key="9">
    <source>
        <dbReference type="ARBA" id="ARBA00047989"/>
    </source>
</evidence>
<dbReference type="InterPro" id="IPR038371">
    <property type="entry name" value="Cu_polyphenol_OxRdtase_sf"/>
</dbReference>
<comment type="catalytic activity">
    <reaction evidence="10">
        <text>adenosine + phosphate = alpha-D-ribose 1-phosphate + adenine</text>
        <dbReference type="Rhea" id="RHEA:27642"/>
        <dbReference type="ChEBI" id="CHEBI:16335"/>
        <dbReference type="ChEBI" id="CHEBI:16708"/>
        <dbReference type="ChEBI" id="CHEBI:43474"/>
        <dbReference type="ChEBI" id="CHEBI:57720"/>
        <dbReference type="EC" id="2.4.2.1"/>
    </reaction>
    <physiologicalReaction direction="left-to-right" evidence="10">
        <dbReference type="Rhea" id="RHEA:27643"/>
    </physiologicalReaction>
</comment>
<organism evidence="12 13">
    <name type="scientific">Micropruina glycogenica</name>
    <dbReference type="NCBI Taxonomy" id="75385"/>
    <lineage>
        <taxon>Bacteria</taxon>
        <taxon>Bacillati</taxon>
        <taxon>Actinomycetota</taxon>
        <taxon>Actinomycetes</taxon>
        <taxon>Propionibacteriales</taxon>
        <taxon>Nocardioidaceae</taxon>
        <taxon>Micropruina</taxon>
    </lineage>
</organism>
<evidence type="ECO:0000256" key="10">
    <source>
        <dbReference type="ARBA" id="ARBA00048968"/>
    </source>
</evidence>
<keyword evidence="13" id="KW-1185">Reference proteome</keyword>
<keyword evidence="8" id="KW-0186">Copper</keyword>
<comment type="catalytic activity">
    <reaction evidence="9">
        <text>adenosine + H2O + H(+) = inosine + NH4(+)</text>
        <dbReference type="Rhea" id="RHEA:24408"/>
        <dbReference type="ChEBI" id="CHEBI:15377"/>
        <dbReference type="ChEBI" id="CHEBI:15378"/>
        <dbReference type="ChEBI" id="CHEBI:16335"/>
        <dbReference type="ChEBI" id="CHEBI:17596"/>
        <dbReference type="ChEBI" id="CHEBI:28938"/>
        <dbReference type="EC" id="3.5.4.4"/>
    </reaction>
    <physiologicalReaction direction="left-to-right" evidence="9">
        <dbReference type="Rhea" id="RHEA:24409"/>
    </physiologicalReaction>
</comment>
<reference evidence="12 13" key="1">
    <citation type="submission" date="2018-02" db="EMBL/GenBank/DDBJ databases">
        <authorList>
            <person name="Cohen D.B."/>
            <person name="Kent A.D."/>
        </authorList>
    </citation>
    <scope>NUCLEOTIDE SEQUENCE [LARGE SCALE GENOMIC DNA]</scope>
    <source>
        <strain evidence="12">1</strain>
    </source>
</reference>
<name>A0A2N9JG85_9ACTN</name>
<protein>
    <submittedName>
        <fullName evidence="12">Laccase domain protein in ftsZ 3'region</fullName>
    </submittedName>
</protein>
<dbReference type="Gene3D" id="3.60.140.10">
    <property type="entry name" value="CNF1/YfiH-like putative cysteine hydrolases"/>
    <property type="match status" value="1"/>
</dbReference>
<dbReference type="OrthoDB" id="4279at2"/>
<evidence type="ECO:0000256" key="11">
    <source>
        <dbReference type="ARBA" id="ARBA00049893"/>
    </source>
</evidence>
<proteinExistence type="inferred from homology"/>
<dbReference type="Proteomes" id="UP000238164">
    <property type="component" value="Chromosome 1"/>
</dbReference>
<keyword evidence="4" id="KW-0808">Transferase</keyword>
<dbReference type="GO" id="GO:0016787">
    <property type="term" value="F:hydrolase activity"/>
    <property type="evidence" value="ECO:0007669"/>
    <property type="project" value="UniProtKB-KW"/>
</dbReference>
<evidence type="ECO:0000256" key="1">
    <source>
        <dbReference type="ARBA" id="ARBA00000553"/>
    </source>
</evidence>
<evidence type="ECO:0000256" key="5">
    <source>
        <dbReference type="ARBA" id="ARBA00022723"/>
    </source>
</evidence>
<dbReference type="RefSeq" id="WP_105185917.1">
    <property type="nucleotide sequence ID" value="NZ_BAAAGO010000040.1"/>
</dbReference>
<evidence type="ECO:0000313" key="12">
    <source>
        <dbReference type="EMBL" id="SPD87125.1"/>
    </source>
</evidence>
<evidence type="ECO:0000256" key="4">
    <source>
        <dbReference type="ARBA" id="ARBA00022679"/>
    </source>
</evidence>
<dbReference type="SUPFAM" id="SSF64438">
    <property type="entry name" value="CNF1/YfiH-like putative cysteine hydrolases"/>
    <property type="match status" value="1"/>
</dbReference>
<keyword evidence="6" id="KW-0378">Hydrolase</keyword>
<comment type="function">
    <text evidence="2">Purine nucleoside enzyme that catalyzes the phosphorolysis of adenosine and inosine nucleosides, yielding D-ribose 1-phosphate and the respective free bases, adenine and hypoxanthine. Also catalyzes the phosphorolysis of S-methyl-5'-thioadenosine into adenine and S-methyl-5-thio-alpha-D-ribose 1-phosphate. Also has adenosine deaminase activity.</text>
</comment>
<dbReference type="PANTHER" id="PTHR30616:SF2">
    <property type="entry name" value="PURINE NUCLEOSIDE PHOSPHORYLASE LACC1"/>
    <property type="match status" value="1"/>
</dbReference>
<keyword evidence="7" id="KW-0862">Zinc</keyword>
<sequence>MYRFFRDPGADGVGVAFSDATAADGSLLSLGGAHGAGGRAAGLGVIEADLGLPLAVVRQVHGVTVADADELSVAELAGTEADALVATRPRVALAVRVADCVPVLFADAAAGVIGAAHAGRVGLAAGVLQATVAALRARGARQLTAWIGPHVCGACYEVPKELADQVAQQVPGSRSTTSWGTPALDLGAGAARVLAHLGVETVDVAACTLESADLHSYRRDAAASGRQAGIIWLAGACRTKNAG</sequence>